<reference evidence="3 4" key="1">
    <citation type="journal article" date="2024" name="IMA Fungus">
        <title>IMA Genome - F19 : A genome assembly and annotation guide to empower mycologists, including annotated draft genome sequences of Ceratocystis pirilliformis, Diaporthe australafricana, Fusarium ophioides, Paecilomyces lecythidis, and Sporothrix stenoceras.</title>
        <authorList>
            <person name="Aylward J."/>
            <person name="Wilson A.M."/>
            <person name="Visagie C.M."/>
            <person name="Spraker J."/>
            <person name="Barnes I."/>
            <person name="Buitendag C."/>
            <person name="Ceriani C."/>
            <person name="Del Mar Angel L."/>
            <person name="du Plessis D."/>
            <person name="Fuchs T."/>
            <person name="Gasser K."/>
            <person name="Kramer D."/>
            <person name="Li W."/>
            <person name="Munsamy K."/>
            <person name="Piso A."/>
            <person name="Price J.L."/>
            <person name="Sonnekus B."/>
            <person name="Thomas C."/>
            <person name="van der Nest A."/>
            <person name="van Dijk A."/>
            <person name="van Heerden A."/>
            <person name="van Vuuren N."/>
            <person name="Yilmaz N."/>
            <person name="Duong T.A."/>
            <person name="van der Merwe N.A."/>
            <person name="Wingfield M.J."/>
            <person name="Wingfield B.D."/>
        </authorList>
    </citation>
    <scope>NUCLEOTIDE SEQUENCE [LARGE SCALE GENOMIC DNA]</scope>
    <source>
        <strain evidence="3 4">CMW 18167</strain>
    </source>
</reference>
<proteinExistence type="predicted"/>
<keyword evidence="1" id="KW-0732">Signal</keyword>
<dbReference type="Gene3D" id="3.75.10.10">
    <property type="entry name" value="L-arginine/glycine Amidinotransferase, Chain A"/>
    <property type="match status" value="1"/>
</dbReference>
<dbReference type="Proteomes" id="UP001583193">
    <property type="component" value="Unassembled WGS sequence"/>
</dbReference>
<dbReference type="Pfam" id="PF03068">
    <property type="entry name" value="PAD"/>
    <property type="match status" value="1"/>
</dbReference>
<dbReference type="SUPFAM" id="SSF55909">
    <property type="entry name" value="Pentein"/>
    <property type="match status" value="1"/>
</dbReference>
<dbReference type="InterPro" id="IPR036556">
    <property type="entry name" value="PAD_central_sf"/>
</dbReference>
<dbReference type="SUPFAM" id="SSF110083">
    <property type="entry name" value="Peptidylarginine deiminase Pad4, middle domain"/>
    <property type="match status" value="1"/>
</dbReference>
<comment type="caution">
    <text evidence="3">The sequence shown here is derived from an EMBL/GenBank/DDBJ whole genome shotgun (WGS) entry which is preliminary data.</text>
</comment>
<name>A0ABR3XEH9_9EURO</name>
<dbReference type="InterPro" id="IPR004303">
    <property type="entry name" value="PAD"/>
</dbReference>
<evidence type="ECO:0000313" key="3">
    <source>
        <dbReference type="EMBL" id="KAL1874034.1"/>
    </source>
</evidence>
<accession>A0ABR3XEH9</accession>
<feature type="signal peptide" evidence="1">
    <location>
        <begin position="1"/>
        <end position="18"/>
    </location>
</feature>
<dbReference type="PANTHER" id="PTHR10837">
    <property type="entry name" value="PEPTIDYLARGININE DEIMINASE"/>
    <property type="match status" value="1"/>
</dbReference>
<dbReference type="InterPro" id="IPR013530">
    <property type="entry name" value="PAD_C"/>
</dbReference>
<organism evidence="3 4">
    <name type="scientific">Paecilomyces lecythidis</name>
    <dbReference type="NCBI Taxonomy" id="3004212"/>
    <lineage>
        <taxon>Eukaryota</taxon>
        <taxon>Fungi</taxon>
        <taxon>Dikarya</taxon>
        <taxon>Ascomycota</taxon>
        <taxon>Pezizomycotina</taxon>
        <taxon>Eurotiomycetes</taxon>
        <taxon>Eurotiomycetidae</taxon>
        <taxon>Eurotiales</taxon>
        <taxon>Thermoascaceae</taxon>
        <taxon>Paecilomyces</taxon>
    </lineage>
</organism>
<keyword evidence="4" id="KW-1185">Reference proteome</keyword>
<dbReference type="PANTHER" id="PTHR10837:SF8">
    <property type="entry name" value="PROTEIN-ARGININE DEIMINASE"/>
    <property type="match status" value="1"/>
</dbReference>
<sequence length="619" mass="69399">MWQSSFILFLLAVRVSLAQDVSVYRPDIRADTNRDGVVDMEGSSDSGNKVLWTSDRGAIFLPNVGDKTRRCPRTDLNGLPLSNEELAPCNDASGQYLLAPEYVAPLKTMPLPVDIPNSTIAKVYAIPRAAYERVRIFLLEDPSKPNITESWRIIDKGYEFCADQLRAGLTLGVDGREFITDLEVWDGLAVINFDVYPRPEHASPIRDAVSMKVAPVLTHNHLQDVEIVVSTSSNNTTPAQEYFLSQLDKTRLDLGIRNPLYLFNGSDDIWAQDFVEPAYASMPGPNGPISIRIMLRSAQSSRAAGRQVLEQIRGPGIGAYQPDSSKMKGVKFDYDEIDSYGNLETIPPYRSKSGVYYPAGRVISGKHFENLPARSIRDFFAGQGLQTMFLLETAWLHVGHVDEFMHFIPYPNDLGFTVVLGSPKMAIDILKEVQSSGHGHTRAISFDYSQQMKKLDQTVPPHINMTVDEFLDNRTLIKLNAYAQKWIDVNRNILLSEIPLDDEDIIEVPILFENGTYYGSNSSDYEIYWEPTLKDEYKLSAFQPAVINGIVIGDHYISPDPFGPVVDGMDLYANAVKDAYARAGMNVTFIDDYYSHHLGGGEIHCGSNTMRQTDQIWWK</sequence>
<evidence type="ECO:0000256" key="1">
    <source>
        <dbReference type="SAM" id="SignalP"/>
    </source>
</evidence>
<feature type="domain" description="Protein-arginine deiminase C-terminal" evidence="2">
    <location>
        <begin position="206"/>
        <end position="619"/>
    </location>
</feature>
<gene>
    <name evidence="3" type="ORF">Plec18167_005967</name>
</gene>
<protein>
    <recommendedName>
        <fullName evidence="2">Protein-arginine deiminase C-terminal domain-containing protein</fullName>
    </recommendedName>
</protein>
<feature type="chain" id="PRO_5046342736" description="Protein-arginine deiminase C-terminal domain-containing protein" evidence="1">
    <location>
        <begin position="19"/>
        <end position="619"/>
    </location>
</feature>
<evidence type="ECO:0000313" key="4">
    <source>
        <dbReference type="Proteomes" id="UP001583193"/>
    </source>
</evidence>
<dbReference type="EMBL" id="JAVDPF010000020">
    <property type="protein sequence ID" value="KAL1874034.1"/>
    <property type="molecule type" value="Genomic_DNA"/>
</dbReference>
<evidence type="ECO:0000259" key="2">
    <source>
        <dbReference type="Pfam" id="PF03068"/>
    </source>
</evidence>